<dbReference type="PROSITE" id="PS51202">
    <property type="entry name" value="RCK_C"/>
    <property type="match status" value="1"/>
</dbReference>
<accession>A0ABY4QGW3</accession>
<evidence type="ECO:0000256" key="1">
    <source>
        <dbReference type="SAM" id="MobiDB-lite"/>
    </source>
</evidence>
<dbReference type="EMBL" id="CP097320">
    <property type="protein sequence ID" value="UQX09754.1"/>
    <property type="molecule type" value="Genomic_DNA"/>
</dbReference>
<feature type="compositionally biased region" description="Acidic residues" evidence="1">
    <location>
        <begin position="570"/>
        <end position="579"/>
    </location>
</feature>
<gene>
    <name evidence="5" type="ORF">M5I08_15745</name>
</gene>
<dbReference type="InterPro" id="IPR003148">
    <property type="entry name" value="RCK_N"/>
</dbReference>
<dbReference type="Pfam" id="PF02254">
    <property type="entry name" value="TrkA_N"/>
    <property type="match status" value="2"/>
</dbReference>
<keyword evidence="2" id="KW-1133">Transmembrane helix</keyword>
<dbReference type="PANTHER" id="PTHR43833">
    <property type="entry name" value="POTASSIUM CHANNEL PROTEIN 2-RELATED-RELATED"/>
    <property type="match status" value="1"/>
</dbReference>
<sequence length="579" mass="62098">MDANHIIVSGEDALATTIAEELKNAGATVVKLDDTELADTETDLAEAGIADALAVVCAADDDSTNLEIALLARKANPEVRVVARLANDVLCQALSDGNGPGAILNVAELAAPSVVEACLAHATHPFEAAGIRFAVSGSSASRDATLRELYGGLAPVAVIRGANSPNPGAVEVCPGRDLQAHTGDWAVMIGTADEVAARGIEVPRPVRTRSRRPLPHRTLDAARALRNDINPAFYPVVAAVLALTIGSTVVLHLSHQRPRMGWIDALYFTVETITTTGYGDFSFVDQPTWLRLFAAMMMFGGVTTIALLVAFISDVLLSRRFVLAAARPRVGHLRNHIVVVGLSALGIRVVRDLVATGHDVAVVEIDEENRFLSAARELDVPVIFGDATLRQTLESARVDCARAVTVLTHDDIVNIEAGIILAEMLGRRLRPMHHWPGVPLVLQVFDRALGFALAQRFGFVNARSTVELAAPWFIGAAIGLEVLDTFSVGQRSFVIGAMRVAPGSKLDGLRMFDLSTQTRVIAITRPNSRVELNPRRDARLRADDTVYLVGPYRELLDTLRKGQSPTESSADGEDPSDDQ</sequence>
<keyword evidence="2" id="KW-0472">Membrane</keyword>
<evidence type="ECO:0000259" key="4">
    <source>
        <dbReference type="PROSITE" id="PS51202"/>
    </source>
</evidence>
<dbReference type="InterPro" id="IPR050721">
    <property type="entry name" value="Trk_Ktr_HKT_K-transport"/>
</dbReference>
<feature type="domain" description="RCK C-terminal" evidence="4">
    <location>
        <begin position="483"/>
        <end position="564"/>
    </location>
</feature>
<feature type="transmembrane region" description="Helical" evidence="2">
    <location>
        <begin position="290"/>
        <end position="317"/>
    </location>
</feature>
<name>A0ABY4QGW3_9MYCO</name>
<dbReference type="RefSeq" id="WP_219066168.1">
    <property type="nucleotide sequence ID" value="NZ_CAJUXY010000005.1"/>
</dbReference>
<dbReference type="Proteomes" id="UP001056610">
    <property type="component" value="Chromosome"/>
</dbReference>
<dbReference type="InterPro" id="IPR013099">
    <property type="entry name" value="K_chnl_dom"/>
</dbReference>
<protein>
    <submittedName>
        <fullName evidence="5">NAD-binding protein</fullName>
    </submittedName>
</protein>
<dbReference type="PANTHER" id="PTHR43833:SF11">
    <property type="entry name" value="VOLTAGE-GATED POTASSIUM CHANNEL KCH"/>
    <property type="match status" value="1"/>
</dbReference>
<evidence type="ECO:0000313" key="6">
    <source>
        <dbReference type="Proteomes" id="UP001056610"/>
    </source>
</evidence>
<proteinExistence type="predicted"/>
<evidence type="ECO:0000313" key="5">
    <source>
        <dbReference type="EMBL" id="UQX09754.1"/>
    </source>
</evidence>
<organism evidence="5 6">
    <name type="scientific">Candidatus Mycobacterium methanotrophicum</name>
    <dbReference type="NCBI Taxonomy" id="2943498"/>
    <lineage>
        <taxon>Bacteria</taxon>
        <taxon>Bacillati</taxon>
        <taxon>Actinomycetota</taxon>
        <taxon>Actinomycetes</taxon>
        <taxon>Mycobacteriales</taxon>
        <taxon>Mycobacteriaceae</taxon>
        <taxon>Mycobacterium</taxon>
    </lineage>
</organism>
<feature type="transmembrane region" description="Helical" evidence="2">
    <location>
        <begin position="232"/>
        <end position="253"/>
    </location>
</feature>
<feature type="domain" description="RCK N-terminal" evidence="3">
    <location>
        <begin position="334"/>
        <end position="467"/>
    </location>
</feature>
<dbReference type="PROSITE" id="PS51201">
    <property type="entry name" value="RCK_N"/>
    <property type="match status" value="1"/>
</dbReference>
<dbReference type="Pfam" id="PF07885">
    <property type="entry name" value="Ion_trans_2"/>
    <property type="match status" value="1"/>
</dbReference>
<keyword evidence="2" id="KW-0812">Transmembrane</keyword>
<keyword evidence="6" id="KW-1185">Reference proteome</keyword>
<reference evidence="5" key="1">
    <citation type="submission" date="2022-05" db="EMBL/GenBank/DDBJ databases">
        <title>A methanotrophic Mycobacterium dominates a cave microbial ecosystem.</title>
        <authorList>
            <person name="Van Spanning R.J.M."/>
            <person name="Guan Q."/>
            <person name="Melkonian C."/>
            <person name="Gallant J."/>
            <person name="Polerecky L."/>
            <person name="Flot J.-F."/>
            <person name="Brandt B.W."/>
            <person name="Braster M."/>
            <person name="Iturbe Espinoza P."/>
            <person name="Aerts J."/>
            <person name="Meima-Franke M."/>
            <person name="Piersma S.R."/>
            <person name="Bunduc C."/>
            <person name="Ummels R."/>
            <person name="Pain A."/>
            <person name="Fleming E.J."/>
            <person name="van der Wel N."/>
            <person name="Gherman V.D."/>
            <person name="Sarbu S.M."/>
            <person name="Bodelier P.L.E."/>
            <person name="Bitter W."/>
        </authorList>
    </citation>
    <scope>NUCLEOTIDE SEQUENCE</scope>
    <source>
        <strain evidence="5">Sulfur Cave</strain>
    </source>
</reference>
<dbReference type="InterPro" id="IPR006037">
    <property type="entry name" value="RCK_C"/>
</dbReference>
<feature type="region of interest" description="Disordered" evidence="1">
    <location>
        <begin position="559"/>
        <end position="579"/>
    </location>
</feature>
<evidence type="ECO:0000256" key="2">
    <source>
        <dbReference type="SAM" id="Phobius"/>
    </source>
</evidence>
<evidence type="ECO:0000259" key="3">
    <source>
        <dbReference type="PROSITE" id="PS51201"/>
    </source>
</evidence>